<dbReference type="Gene3D" id="3.20.20.140">
    <property type="entry name" value="Metal-dependent hydrolases"/>
    <property type="match status" value="1"/>
</dbReference>
<dbReference type="Pfam" id="PF01026">
    <property type="entry name" value="TatD_DNase"/>
    <property type="match status" value="1"/>
</dbReference>
<dbReference type="eggNOG" id="COG0084">
    <property type="taxonomic scope" value="Bacteria"/>
</dbReference>
<name>A0A014L5Y7_9BACT</name>
<dbReference type="CDD" id="cd01310">
    <property type="entry name" value="TatD_DNAse"/>
    <property type="match status" value="1"/>
</dbReference>
<dbReference type="RefSeq" id="WP_044284473.1">
    <property type="nucleotide sequence ID" value="NZ_JFAD01000034.1"/>
</dbReference>
<reference evidence="1 2" key="1">
    <citation type="submission" date="2014-03" db="EMBL/GenBank/DDBJ databases">
        <title>Genome sequence of Mycoplasma ovipneumoniae strain 14811.</title>
        <authorList>
            <person name="Sirand-Pugnet P."/>
            <person name="Breton M."/>
            <person name="Dordet-Frisoni E."/>
            <person name="Baranowski E."/>
            <person name="Barre A."/>
            <person name="Couture C."/>
            <person name="Dupuy V."/>
            <person name="Gaurivaud P."/>
            <person name="Jacob D."/>
            <person name="Lemaitre C."/>
            <person name="Manso-Silvan L."/>
            <person name="Nikolski M."/>
            <person name="Nouvel L.-X."/>
            <person name="Poumarat F."/>
            <person name="Tardy F."/>
            <person name="Thebault P."/>
            <person name="Theil S."/>
            <person name="Citti C."/>
            <person name="Thiaucourt F."/>
            <person name="Blanchard A."/>
        </authorList>
    </citation>
    <scope>NUCLEOTIDE SEQUENCE [LARGE SCALE GENOMIC DNA]</scope>
    <source>
        <strain evidence="1 2">14811</strain>
    </source>
</reference>
<proteinExistence type="predicted"/>
<evidence type="ECO:0000313" key="2">
    <source>
        <dbReference type="Proteomes" id="UP000020977"/>
    </source>
</evidence>
<protein>
    <submittedName>
        <fullName evidence="1">Uncharacterized protein</fullName>
    </submittedName>
</protein>
<comment type="caution">
    <text evidence="1">The sequence shown here is derived from an EMBL/GenBank/DDBJ whole genome shotgun (WGS) entry which is preliminary data.</text>
</comment>
<dbReference type="AlphaFoldDB" id="A0A014L5Y7"/>
<organism evidence="1 2">
    <name type="scientific">Mesomycoplasma ovipneumoniae 14811</name>
    <dbReference type="NCBI Taxonomy" id="1188239"/>
    <lineage>
        <taxon>Bacteria</taxon>
        <taxon>Bacillati</taxon>
        <taxon>Mycoplasmatota</taxon>
        <taxon>Mycoplasmoidales</taxon>
        <taxon>Metamycoplasmataceae</taxon>
        <taxon>Mesomycoplasma</taxon>
    </lineage>
</organism>
<dbReference type="PATRIC" id="fig|1188239.3.peg.1572"/>
<dbReference type="Proteomes" id="UP000020977">
    <property type="component" value="Unassembled WGS sequence"/>
</dbReference>
<dbReference type="PANTHER" id="PTHR46124">
    <property type="entry name" value="D-AMINOACYL-TRNA DEACYLASE"/>
    <property type="match status" value="1"/>
</dbReference>
<dbReference type="SUPFAM" id="SSF51556">
    <property type="entry name" value="Metallo-dependent hydrolases"/>
    <property type="match status" value="1"/>
</dbReference>
<accession>A0A014L5Y7</accession>
<gene>
    <name evidence="1" type="ORF">MOVI_6550</name>
</gene>
<dbReference type="InterPro" id="IPR032466">
    <property type="entry name" value="Metal_Hydrolase"/>
</dbReference>
<sequence length="415" mass="48911">MYLKIEQFSPRHLNLLLNAVKKFNLEVNLKTKNGKTNVANLDYFQNFENNHEFTIIDFDKNLDFSLAHFILSKKEQTFYLSLVFFSEFLDSNWVNIIGEFILDFIKKHYKLRDFYLKLDQKSILFKNFFGTQFQETNSSDLTFQIKEIEKYNFTDVHCHPFLEYFQNPKQEISKWFDDNIGLLFVVGTSWEDLEETKQISSYSNKIYKIIGIHPNLIKTTDNYNNLSKYIDKNVVAIGEVGLDFYYENNPGQQEQINALLAQIEIAKSNNIAVMLHIRDKLDEFKAINEVLLIIDKFPEINFIFHNFSTNYEKFTEIVSRKNCYFSFSGVITFKKSVELRKIVSQTPISRILCETDTPYLSPEPNRQVWPNTSPQIENTYQTIANLKNLTKRELSKIVYENALKIFKVKNAENIT</sequence>
<dbReference type="InterPro" id="IPR001130">
    <property type="entry name" value="TatD-like"/>
</dbReference>
<dbReference type="EMBL" id="JFAD01000034">
    <property type="protein sequence ID" value="EXU60879.1"/>
    <property type="molecule type" value="Genomic_DNA"/>
</dbReference>
<dbReference type="GO" id="GO:0016788">
    <property type="term" value="F:hydrolase activity, acting on ester bonds"/>
    <property type="evidence" value="ECO:0007669"/>
    <property type="project" value="InterPro"/>
</dbReference>
<evidence type="ECO:0000313" key="1">
    <source>
        <dbReference type="EMBL" id="EXU60879.1"/>
    </source>
</evidence>
<dbReference type="STRING" id="1188239.MOVI_6550"/>
<dbReference type="PANTHER" id="PTHR46124:SF2">
    <property type="entry name" value="D-AMINOACYL-TRNA DEACYLASE"/>
    <property type="match status" value="1"/>
</dbReference>